<comment type="caution">
    <text evidence="2">The sequence shown here is derived from an EMBL/GenBank/DDBJ whole genome shotgun (WGS) entry which is preliminary data.</text>
</comment>
<gene>
    <name evidence="2" type="ORF">FQA47_021064</name>
</gene>
<dbReference type="AlphaFoldDB" id="A0A834C6W8"/>
<evidence type="ECO:0000313" key="3">
    <source>
        <dbReference type="Proteomes" id="UP000646548"/>
    </source>
</evidence>
<name>A0A834C6W8_ORYME</name>
<sequence length="72" mass="8341">MGIRLGWSFRSKTRDPAHPRARTGHRGSTTLHARPERPVCPSILHGDEPEIPEHPSERVRERERETVFGFFL</sequence>
<evidence type="ECO:0000313" key="2">
    <source>
        <dbReference type="EMBL" id="KAF6721590.1"/>
    </source>
</evidence>
<organism evidence="2 3">
    <name type="scientific">Oryzias melastigma</name>
    <name type="common">Marine medaka</name>
    <dbReference type="NCBI Taxonomy" id="30732"/>
    <lineage>
        <taxon>Eukaryota</taxon>
        <taxon>Metazoa</taxon>
        <taxon>Chordata</taxon>
        <taxon>Craniata</taxon>
        <taxon>Vertebrata</taxon>
        <taxon>Euteleostomi</taxon>
        <taxon>Actinopterygii</taxon>
        <taxon>Neopterygii</taxon>
        <taxon>Teleostei</taxon>
        <taxon>Neoteleostei</taxon>
        <taxon>Acanthomorphata</taxon>
        <taxon>Ovalentaria</taxon>
        <taxon>Atherinomorphae</taxon>
        <taxon>Beloniformes</taxon>
        <taxon>Adrianichthyidae</taxon>
        <taxon>Oryziinae</taxon>
        <taxon>Oryzias</taxon>
    </lineage>
</organism>
<feature type="region of interest" description="Disordered" evidence="1">
    <location>
        <begin position="1"/>
        <end position="62"/>
    </location>
</feature>
<feature type="compositionally biased region" description="Basic and acidic residues" evidence="1">
    <location>
        <begin position="45"/>
        <end position="62"/>
    </location>
</feature>
<reference evidence="2" key="1">
    <citation type="journal article" name="BMC Genomics">
        <title>Long-read sequencing and de novo genome assembly of marine medaka (Oryzias melastigma).</title>
        <authorList>
            <person name="Liang P."/>
            <person name="Saqib H.S.A."/>
            <person name="Ni X."/>
            <person name="Shen Y."/>
        </authorList>
    </citation>
    <scope>NUCLEOTIDE SEQUENCE</scope>
    <source>
        <strain evidence="2">Bigg-433</strain>
    </source>
</reference>
<dbReference type="Proteomes" id="UP000646548">
    <property type="component" value="Unassembled WGS sequence"/>
</dbReference>
<dbReference type="EMBL" id="WKFB01000488">
    <property type="protein sequence ID" value="KAF6721590.1"/>
    <property type="molecule type" value="Genomic_DNA"/>
</dbReference>
<evidence type="ECO:0000256" key="1">
    <source>
        <dbReference type="SAM" id="MobiDB-lite"/>
    </source>
</evidence>
<protein>
    <submittedName>
        <fullName evidence="2">Uncharacterized protein</fullName>
    </submittedName>
</protein>
<proteinExistence type="predicted"/>
<accession>A0A834C6W8</accession>